<dbReference type="AlphaFoldDB" id="A0A4Y2TC71"/>
<evidence type="ECO:0000313" key="2">
    <source>
        <dbReference type="EMBL" id="GBN97383.1"/>
    </source>
</evidence>
<dbReference type="Proteomes" id="UP000499080">
    <property type="component" value="Unassembled WGS sequence"/>
</dbReference>
<proteinExistence type="predicted"/>
<dbReference type="EMBL" id="BGPR01027137">
    <property type="protein sequence ID" value="GBN97383.1"/>
    <property type="molecule type" value="Genomic_DNA"/>
</dbReference>
<name>A0A4Y2TC71_ARAVE</name>
<evidence type="ECO:0000313" key="3">
    <source>
        <dbReference type="Proteomes" id="UP000499080"/>
    </source>
</evidence>
<evidence type="ECO:0000256" key="1">
    <source>
        <dbReference type="SAM" id="MobiDB-lite"/>
    </source>
</evidence>
<organism evidence="2 3">
    <name type="scientific">Araneus ventricosus</name>
    <name type="common">Orbweaver spider</name>
    <name type="synonym">Epeira ventricosa</name>
    <dbReference type="NCBI Taxonomy" id="182803"/>
    <lineage>
        <taxon>Eukaryota</taxon>
        <taxon>Metazoa</taxon>
        <taxon>Ecdysozoa</taxon>
        <taxon>Arthropoda</taxon>
        <taxon>Chelicerata</taxon>
        <taxon>Arachnida</taxon>
        <taxon>Araneae</taxon>
        <taxon>Araneomorphae</taxon>
        <taxon>Entelegynae</taxon>
        <taxon>Araneoidea</taxon>
        <taxon>Araneidae</taxon>
        <taxon>Araneus</taxon>
    </lineage>
</organism>
<sequence>MRVLCKRLGVIWHVDFCFRESIRGILIGVNPLGQHIWCLRKYLVGTLQRNPVEVTRGHKRNDLDGWIQVGICTVSGGYRQQFSVSDGVTGIKEQRLATSDLQSGNMTRPLNRSRTTGELK</sequence>
<comment type="caution">
    <text evidence="2">The sequence shown here is derived from an EMBL/GenBank/DDBJ whole genome shotgun (WGS) entry which is preliminary data.</text>
</comment>
<accession>A0A4Y2TC71</accession>
<gene>
    <name evidence="2" type="ORF">AVEN_27147_1</name>
</gene>
<keyword evidence="3" id="KW-1185">Reference proteome</keyword>
<reference evidence="2 3" key="1">
    <citation type="journal article" date="2019" name="Sci. Rep.">
        <title>Orb-weaving spider Araneus ventricosus genome elucidates the spidroin gene catalogue.</title>
        <authorList>
            <person name="Kono N."/>
            <person name="Nakamura H."/>
            <person name="Ohtoshi R."/>
            <person name="Moran D.A.P."/>
            <person name="Shinohara A."/>
            <person name="Yoshida Y."/>
            <person name="Fujiwara M."/>
            <person name="Mori M."/>
            <person name="Tomita M."/>
            <person name="Arakawa K."/>
        </authorList>
    </citation>
    <scope>NUCLEOTIDE SEQUENCE [LARGE SCALE GENOMIC DNA]</scope>
</reference>
<protein>
    <submittedName>
        <fullName evidence="2">Uncharacterized protein</fullName>
    </submittedName>
</protein>
<feature type="compositionally biased region" description="Polar residues" evidence="1">
    <location>
        <begin position="98"/>
        <end position="114"/>
    </location>
</feature>
<feature type="region of interest" description="Disordered" evidence="1">
    <location>
        <begin position="98"/>
        <end position="120"/>
    </location>
</feature>